<proteinExistence type="predicted"/>
<organism evidence="1 2">
    <name type="scientific">Pseudoneurospora amorphoporcata</name>
    <dbReference type="NCBI Taxonomy" id="241081"/>
    <lineage>
        <taxon>Eukaryota</taxon>
        <taxon>Fungi</taxon>
        <taxon>Dikarya</taxon>
        <taxon>Ascomycota</taxon>
        <taxon>Pezizomycotina</taxon>
        <taxon>Sordariomycetes</taxon>
        <taxon>Sordariomycetidae</taxon>
        <taxon>Sordariales</taxon>
        <taxon>Sordariaceae</taxon>
        <taxon>Pseudoneurospora</taxon>
    </lineage>
</organism>
<gene>
    <name evidence="1" type="ORF">QBC32DRAFT_192500</name>
</gene>
<comment type="caution">
    <text evidence="1">The sequence shown here is derived from an EMBL/GenBank/DDBJ whole genome shotgun (WGS) entry which is preliminary data.</text>
</comment>
<protein>
    <submittedName>
        <fullName evidence="1">Uncharacterized protein</fullName>
    </submittedName>
</protein>
<feature type="non-terminal residue" evidence="1">
    <location>
        <position position="83"/>
    </location>
</feature>
<dbReference type="AlphaFoldDB" id="A0AAN6SAX9"/>
<reference evidence="1" key="2">
    <citation type="submission" date="2023-06" db="EMBL/GenBank/DDBJ databases">
        <authorList>
            <consortium name="Lawrence Berkeley National Laboratory"/>
            <person name="Mondo S.J."/>
            <person name="Hensen N."/>
            <person name="Bonometti L."/>
            <person name="Westerberg I."/>
            <person name="Brannstrom I.O."/>
            <person name="Guillou S."/>
            <person name="Cros-Aarteil S."/>
            <person name="Calhoun S."/>
            <person name="Haridas S."/>
            <person name="Kuo A."/>
            <person name="Pangilinan J."/>
            <person name="Riley R."/>
            <person name="Labutti K."/>
            <person name="Andreopoulos B."/>
            <person name="Lipzen A."/>
            <person name="Chen C."/>
            <person name="Yanf M."/>
            <person name="Daum C."/>
            <person name="Ng V."/>
            <person name="Clum A."/>
            <person name="Steindorff A."/>
            <person name="Ohm R."/>
            <person name="Martin F."/>
            <person name="Silar P."/>
            <person name="Natvig D."/>
            <person name="Lalanne C."/>
            <person name="Gautier V."/>
            <person name="Ament-Velasquez S.L."/>
            <person name="Kruys A."/>
            <person name="Hutchinson M.I."/>
            <person name="Powell A.J."/>
            <person name="Barry K."/>
            <person name="Miller A.N."/>
            <person name="Grigoriev I.V."/>
            <person name="Debuchy R."/>
            <person name="Gladieux P."/>
            <person name="Thoren M.H."/>
            <person name="Johannesson H."/>
        </authorList>
    </citation>
    <scope>NUCLEOTIDE SEQUENCE</scope>
    <source>
        <strain evidence="1">CBS 626.80</strain>
    </source>
</reference>
<reference evidence="1" key="1">
    <citation type="journal article" date="2023" name="Mol. Phylogenet. Evol.">
        <title>Genome-scale phylogeny and comparative genomics of the fungal order Sordariales.</title>
        <authorList>
            <person name="Hensen N."/>
            <person name="Bonometti L."/>
            <person name="Westerberg I."/>
            <person name="Brannstrom I.O."/>
            <person name="Guillou S."/>
            <person name="Cros-Aarteil S."/>
            <person name="Calhoun S."/>
            <person name="Haridas S."/>
            <person name="Kuo A."/>
            <person name="Mondo S."/>
            <person name="Pangilinan J."/>
            <person name="Riley R."/>
            <person name="LaButti K."/>
            <person name="Andreopoulos B."/>
            <person name="Lipzen A."/>
            <person name="Chen C."/>
            <person name="Yan M."/>
            <person name="Daum C."/>
            <person name="Ng V."/>
            <person name="Clum A."/>
            <person name="Steindorff A."/>
            <person name="Ohm R.A."/>
            <person name="Martin F."/>
            <person name="Silar P."/>
            <person name="Natvig D.O."/>
            <person name="Lalanne C."/>
            <person name="Gautier V."/>
            <person name="Ament-Velasquez S.L."/>
            <person name="Kruys A."/>
            <person name="Hutchinson M.I."/>
            <person name="Powell A.J."/>
            <person name="Barry K."/>
            <person name="Miller A.N."/>
            <person name="Grigoriev I.V."/>
            <person name="Debuchy R."/>
            <person name="Gladieux P."/>
            <person name="Hiltunen Thoren M."/>
            <person name="Johannesson H."/>
        </authorList>
    </citation>
    <scope>NUCLEOTIDE SEQUENCE</scope>
    <source>
        <strain evidence="1">CBS 626.80</strain>
    </source>
</reference>
<dbReference type="EMBL" id="MU859341">
    <property type="protein sequence ID" value="KAK3947522.1"/>
    <property type="molecule type" value="Genomic_DNA"/>
</dbReference>
<accession>A0AAN6SAX9</accession>
<keyword evidence="2" id="KW-1185">Reference proteome</keyword>
<name>A0AAN6SAX9_9PEZI</name>
<dbReference type="Proteomes" id="UP001303222">
    <property type="component" value="Unassembled WGS sequence"/>
</dbReference>
<feature type="non-terminal residue" evidence="1">
    <location>
        <position position="1"/>
    </location>
</feature>
<evidence type="ECO:0000313" key="1">
    <source>
        <dbReference type="EMBL" id="KAK3947522.1"/>
    </source>
</evidence>
<evidence type="ECO:0000313" key="2">
    <source>
        <dbReference type="Proteomes" id="UP001303222"/>
    </source>
</evidence>
<sequence>FSLLPFKGLTKHPKAPTQPRRNITMVFRFPQQYNTVTSLRQLLLEIKGGLAQTQAMAKHLGKAVLSVHLYDFVHKNIRLETLM</sequence>